<keyword evidence="1" id="KW-0863">Zinc-finger</keyword>
<keyword evidence="1" id="KW-0862">Zinc</keyword>
<dbReference type="InterPro" id="IPR007527">
    <property type="entry name" value="Znf_SWIM"/>
</dbReference>
<name>A0A3M7RWY5_BRAPC</name>
<feature type="domain" description="SWIM-type" evidence="2">
    <location>
        <begin position="16"/>
        <end position="50"/>
    </location>
</feature>
<keyword evidence="4" id="KW-1185">Reference proteome</keyword>
<dbReference type="GO" id="GO:0008270">
    <property type="term" value="F:zinc ion binding"/>
    <property type="evidence" value="ECO:0007669"/>
    <property type="project" value="UniProtKB-KW"/>
</dbReference>
<reference evidence="3 4" key="1">
    <citation type="journal article" date="2018" name="Sci. Rep.">
        <title>Genomic signatures of local adaptation to the degree of environmental predictability in rotifers.</title>
        <authorList>
            <person name="Franch-Gras L."/>
            <person name="Hahn C."/>
            <person name="Garcia-Roger E.M."/>
            <person name="Carmona M.J."/>
            <person name="Serra M."/>
            <person name="Gomez A."/>
        </authorList>
    </citation>
    <scope>NUCLEOTIDE SEQUENCE [LARGE SCALE GENOMIC DNA]</scope>
    <source>
        <strain evidence="3">HYR1</strain>
    </source>
</reference>
<organism evidence="3 4">
    <name type="scientific">Brachionus plicatilis</name>
    <name type="common">Marine rotifer</name>
    <name type="synonym">Brachionus muelleri</name>
    <dbReference type="NCBI Taxonomy" id="10195"/>
    <lineage>
        <taxon>Eukaryota</taxon>
        <taxon>Metazoa</taxon>
        <taxon>Spiralia</taxon>
        <taxon>Gnathifera</taxon>
        <taxon>Rotifera</taxon>
        <taxon>Eurotatoria</taxon>
        <taxon>Monogononta</taxon>
        <taxon>Pseudotrocha</taxon>
        <taxon>Ploima</taxon>
        <taxon>Brachionidae</taxon>
        <taxon>Brachionus</taxon>
    </lineage>
</organism>
<evidence type="ECO:0000259" key="2">
    <source>
        <dbReference type="PROSITE" id="PS50966"/>
    </source>
</evidence>
<dbReference type="EMBL" id="REGN01002441">
    <property type="protein sequence ID" value="RNA28074.1"/>
    <property type="molecule type" value="Genomic_DNA"/>
</dbReference>
<accession>A0A3M7RWY5</accession>
<evidence type="ECO:0000256" key="1">
    <source>
        <dbReference type="PROSITE-ProRule" id="PRU00325"/>
    </source>
</evidence>
<sequence length="160" mass="18946">MFIRFGDNGCFYYGKSSVSVINFNPKQCSCRYFNAYSMCAHIYKAMVKYDIQTASSKFVFRPRKNENLQRKSPTSSRPFWNKINKMRTSKYSNKIPTLVHNNQKIETDKEKGNIFGKILEETFSPNNLFIFQLNQRDLRSIPISEINIKIRKNFTKFHKN</sequence>
<keyword evidence="1" id="KW-0479">Metal-binding</keyword>
<dbReference type="AlphaFoldDB" id="A0A3M7RWY5"/>
<dbReference type="PROSITE" id="PS50966">
    <property type="entry name" value="ZF_SWIM"/>
    <property type="match status" value="1"/>
</dbReference>
<evidence type="ECO:0000313" key="4">
    <source>
        <dbReference type="Proteomes" id="UP000276133"/>
    </source>
</evidence>
<gene>
    <name evidence="3" type="ORF">BpHYR1_049231</name>
</gene>
<dbReference type="OrthoDB" id="10201647at2759"/>
<protein>
    <recommendedName>
        <fullName evidence="2">SWIM-type domain-containing protein</fullName>
    </recommendedName>
</protein>
<dbReference type="Proteomes" id="UP000276133">
    <property type="component" value="Unassembled WGS sequence"/>
</dbReference>
<comment type="caution">
    <text evidence="3">The sequence shown here is derived from an EMBL/GenBank/DDBJ whole genome shotgun (WGS) entry which is preliminary data.</text>
</comment>
<proteinExistence type="predicted"/>
<evidence type="ECO:0000313" key="3">
    <source>
        <dbReference type="EMBL" id="RNA28074.1"/>
    </source>
</evidence>